<dbReference type="AlphaFoldDB" id="A0A1M5WJ96"/>
<dbReference type="InterPro" id="IPR001854">
    <property type="entry name" value="Ribosomal_uL29"/>
</dbReference>
<keyword evidence="6" id="KW-0175">Coiled coil</keyword>
<dbReference type="GO" id="GO:0003735">
    <property type="term" value="F:structural constituent of ribosome"/>
    <property type="evidence" value="ECO:0007669"/>
    <property type="project" value="InterPro"/>
</dbReference>
<gene>
    <name evidence="5" type="primary">rpmC</name>
    <name evidence="7" type="ORF">SAMN04488109_5743</name>
</gene>
<dbReference type="NCBIfam" id="TIGR00012">
    <property type="entry name" value="L29"/>
    <property type="match status" value="1"/>
</dbReference>
<dbReference type="GO" id="GO:0006412">
    <property type="term" value="P:translation"/>
    <property type="evidence" value="ECO:0007669"/>
    <property type="project" value="UniProtKB-UniRule"/>
</dbReference>
<dbReference type="SUPFAM" id="SSF46561">
    <property type="entry name" value="Ribosomal protein L29 (L29p)"/>
    <property type="match status" value="1"/>
</dbReference>
<keyword evidence="3 5" id="KW-0687">Ribonucleoprotein</keyword>
<dbReference type="InterPro" id="IPR036049">
    <property type="entry name" value="Ribosomal_uL29_sf"/>
</dbReference>
<dbReference type="PROSITE" id="PS00579">
    <property type="entry name" value="RIBOSOMAL_L29"/>
    <property type="match status" value="1"/>
</dbReference>
<name>A0A1M5WJ96_9BACT</name>
<organism evidence="7 8">
    <name type="scientific">Chryseolinea serpens</name>
    <dbReference type="NCBI Taxonomy" id="947013"/>
    <lineage>
        <taxon>Bacteria</taxon>
        <taxon>Pseudomonadati</taxon>
        <taxon>Bacteroidota</taxon>
        <taxon>Cytophagia</taxon>
        <taxon>Cytophagales</taxon>
        <taxon>Fulvivirgaceae</taxon>
        <taxon>Chryseolinea</taxon>
    </lineage>
</organism>
<evidence type="ECO:0000256" key="5">
    <source>
        <dbReference type="HAMAP-Rule" id="MF_00374"/>
    </source>
</evidence>
<dbReference type="RefSeq" id="WP_073141580.1">
    <property type="nucleotide sequence ID" value="NZ_FQWQ01000005.1"/>
</dbReference>
<keyword evidence="2 5" id="KW-0689">Ribosomal protein</keyword>
<reference evidence="7 8" key="1">
    <citation type="submission" date="2016-11" db="EMBL/GenBank/DDBJ databases">
        <authorList>
            <person name="Jaros S."/>
            <person name="Januszkiewicz K."/>
            <person name="Wedrychowicz H."/>
        </authorList>
    </citation>
    <scope>NUCLEOTIDE SEQUENCE [LARGE SCALE GENOMIC DNA]</scope>
    <source>
        <strain evidence="7 8">DSM 24574</strain>
    </source>
</reference>
<feature type="coiled-coil region" evidence="6">
    <location>
        <begin position="11"/>
        <end position="63"/>
    </location>
</feature>
<sequence length="64" mass="7376">MKNSDIKALTAAELQEKIAAEKEALRKMQFAHQVTAIENPMKLRESRKLVARLQTELRAKELQK</sequence>
<dbReference type="STRING" id="947013.SAMN04488109_5743"/>
<dbReference type="GO" id="GO:0005840">
    <property type="term" value="C:ribosome"/>
    <property type="evidence" value="ECO:0007669"/>
    <property type="project" value="UniProtKB-KW"/>
</dbReference>
<dbReference type="InterPro" id="IPR018254">
    <property type="entry name" value="Ribosomal_uL29_CS"/>
</dbReference>
<dbReference type="Pfam" id="PF00831">
    <property type="entry name" value="Ribosomal_L29"/>
    <property type="match status" value="1"/>
</dbReference>
<dbReference type="Proteomes" id="UP000184212">
    <property type="component" value="Unassembled WGS sequence"/>
</dbReference>
<comment type="similarity">
    <text evidence="1 5">Belongs to the universal ribosomal protein uL29 family.</text>
</comment>
<evidence type="ECO:0000256" key="2">
    <source>
        <dbReference type="ARBA" id="ARBA00022980"/>
    </source>
</evidence>
<proteinExistence type="inferred from homology"/>
<dbReference type="OrthoDB" id="5296761at2"/>
<evidence type="ECO:0000256" key="6">
    <source>
        <dbReference type="SAM" id="Coils"/>
    </source>
</evidence>
<accession>A0A1M5WJ96</accession>
<evidence type="ECO:0000256" key="3">
    <source>
        <dbReference type="ARBA" id="ARBA00023274"/>
    </source>
</evidence>
<evidence type="ECO:0000256" key="4">
    <source>
        <dbReference type="ARBA" id="ARBA00035204"/>
    </source>
</evidence>
<protein>
    <recommendedName>
        <fullName evidence="4 5">Large ribosomal subunit protein uL29</fullName>
    </recommendedName>
</protein>
<evidence type="ECO:0000313" key="7">
    <source>
        <dbReference type="EMBL" id="SHH87478.1"/>
    </source>
</evidence>
<dbReference type="GO" id="GO:1990904">
    <property type="term" value="C:ribonucleoprotein complex"/>
    <property type="evidence" value="ECO:0007669"/>
    <property type="project" value="UniProtKB-KW"/>
</dbReference>
<keyword evidence="8" id="KW-1185">Reference proteome</keyword>
<dbReference type="HAMAP" id="MF_00374">
    <property type="entry name" value="Ribosomal_uL29"/>
    <property type="match status" value="1"/>
</dbReference>
<evidence type="ECO:0000256" key="1">
    <source>
        <dbReference type="ARBA" id="ARBA00009254"/>
    </source>
</evidence>
<dbReference type="EMBL" id="FQWQ01000005">
    <property type="protein sequence ID" value="SHH87478.1"/>
    <property type="molecule type" value="Genomic_DNA"/>
</dbReference>
<evidence type="ECO:0000313" key="8">
    <source>
        <dbReference type="Proteomes" id="UP000184212"/>
    </source>
</evidence>
<dbReference type="Gene3D" id="1.10.287.310">
    <property type="match status" value="1"/>
</dbReference>